<sequence>MERQDNPAKEMASKCGWDDKDYSDELDECILDMSNDNEMDEFTMLDQTEEQRKDPLGHALFEPSDVKHPRARAVLDEDPIGVAFPQIHSTHKKEEEVEAEQVVDKAILKTQDHNPDRAVQRGSTAGSSLLERHRQRNPRLGKVRTTTAEPRAYLGAKCRDSSGNCVLRKSSERNSLPVKGNGTSQPDILQNKSPNCVELVIRLQNKGIRRFSITS</sequence>
<dbReference type="Proteomes" id="UP001066276">
    <property type="component" value="Chromosome 5"/>
</dbReference>
<feature type="region of interest" description="Disordered" evidence="1">
    <location>
        <begin position="109"/>
        <end position="148"/>
    </location>
</feature>
<dbReference type="AlphaFoldDB" id="A0AAV7RSP5"/>
<dbReference type="EMBL" id="JANPWB010000009">
    <property type="protein sequence ID" value="KAJ1154973.1"/>
    <property type="molecule type" value="Genomic_DNA"/>
</dbReference>
<organism evidence="2 3">
    <name type="scientific">Pleurodeles waltl</name>
    <name type="common">Iberian ribbed newt</name>
    <dbReference type="NCBI Taxonomy" id="8319"/>
    <lineage>
        <taxon>Eukaryota</taxon>
        <taxon>Metazoa</taxon>
        <taxon>Chordata</taxon>
        <taxon>Craniata</taxon>
        <taxon>Vertebrata</taxon>
        <taxon>Euteleostomi</taxon>
        <taxon>Amphibia</taxon>
        <taxon>Batrachia</taxon>
        <taxon>Caudata</taxon>
        <taxon>Salamandroidea</taxon>
        <taxon>Salamandridae</taxon>
        <taxon>Pleurodelinae</taxon>
        <taxon>Pleurodeles</taxon>
    </lineage>
</organism>
<protein>
    <submittedName>
        <fullName evidence="2">Uncharacterized protein</fullName>
    </submittedName>
</protein>
<reference evidence="2" key="1">
    <citation type="journal article" date="2022" name="bioRxiv">
        <title>Sequencing and chromosome-scale assembly of the giantPleurodeles waltlgenome.</title>
        <authorList>
            <person name="Brown T."/>
            <person name="Elewa A."/>
            <person name="Iarovenko S."/>
            <person name="Subramanian E."/>
            <person name="Araus A.J."/>
            <person name="Petzold A."/>
            <person name="Susuki M."/>
            <person name="Suzuki K.-i.T."/>
            <person name="Hayashi T."/>
            <person name="Toyoda A."/>
            <person name="Oliveira C."/>
            <person name="Osipova E."/>
            <person name="Leigh N.D."/>
            <person name="Simon A."/>
            <person name="Yun M.H."/>
        </authorList>
    </citation>
    <scope>NUCLEOTIDE SEQUENCE</scope>
    <source>
        <strain evidence="2">20211129_DDA</strain>
        <tissue evidence="2">Liver</tissue>
    </source>
</reference>
<feature type="region of interest" description="Disordered" evidence="1">
    <location>
        <begin position="169"/>
        <end position="189"/>
    </location>
</feature>
<evidence type="ECO:0000313" key="2">
    <source>
        <dbReference type="EMBL" id="KAJ1154973.1"/>
    </source>
</evidence>
<accession>A0AAV7RSP5</accession>
<evidence type="ECO:0000313" key="3">
    <source>
        <dbReference type="Proteomes" id="UP001066276"/>
    </source>
</evidence>
<keyword evidence="3" id="KW-1185">Reference proteome</keyword>
<evidence type="ECO:0000256" key="1">
    <source>
        <dbReference type="SAM" id="MobiDB-lite"/>
    </source>
</evidence>
<feature type="compositionally biased region" description="Basic and acidic residues" evidence="1">
    <location>
        <begin position="109"/>
        <end position="119"/>
    </location>
</feature>
<proteinExistence type="predicted"/>
<gene>
    <name evidence="2" type="ORF">NDU88_007712</name>
</gene>
<feature type="compositionally biased region" description="Basic residues" evidence="1">
    <location>
        <begin position="133"/>
        <end position="142"/>
    </location>
</feature>
<name>A0AAV7RSP5_PLEWA</name>
<comment type="caution">
    <text evidence="2">The sequence shown here is derived from an EMBL/GenBank/DDBJ whole genome shotgun (WGS) entry which is preliminary data.</text>
</comment>